<feature type="chain" id="PRO_5047487606" evidence="2">
    <location>
        <begin position="23"/>
        <end position="227"/>
    </location>
</feature>
<dbReference type="Proteomes" id="UP000811844">
    <property type="component" value="Unassembled WGS sequence"/>
</dbReference>
<comment type="caution">
    <text evidence="3">The sequence shown here is derived from an EMBL/GenBank/DDBJ whole genome shotgun (WGS) entry which is preliminary data.</text>
</comment>
<dbReference type="EMBL" id="JAAIKR010000016">
    <property type="protein sequence ID" value="MBR9729174.1"/>
    <property type="molecule type" value="Genomic_DNA"/>
</dbReference>
<accession>A0ABS5I584</accession>
<gene>
    <name evidence="3" type="ORF">G3R48_14430</name>
</gene>
<dbReference type="Pfam" id="PF06178">
    <property type="entry name" value="KdgM"/>
    <property type="match status" value="1"/>
</dbReference>
<dbReference type="InterPro" id="IPR053713">
    <property type="entry name" value="Bact_OM_Channel_sf"/>
</dbReference>
<dbReference type="Gene3D" id="2.40.160.40">
    <property type="entry name" value="monomeric porin ompg"/>
    <property type="match status" value="1"/>
</dbReference>
<dbReference type="InterPro" id="IPR009331">
    <property type="entry name" value="Oligogalacturonate-sp_porin"/>
</dbReference>
<keyword evidence="1 2" id="KW-0732">Signal</keyword>
<protein>
    <submittedName>
        <fullName evidence="3">DUF481 domain-containing protein</fullName>
    </submittedName>
</protein>
<sequence length="227" mass="26294">MKSNLITLVAVGLALLSPNAMATSIDFRHEYKHSTDRHASRVKIGHTFDKKYAVSLELKYKGKDAEFMKDLHFNGAELAFGYKLKLNDQWTLSPGLPIEVSSSGNKTYKPQLRLTYYPGNIQGLSISGRYRLDMKPSEDIKRLRHRFTTNIGYKYQNWSLGLEGNYYYADHSDYILFNNKRTNYETNLTAHYKAGKWTPWVEFGDVLVDSHTSQRELRSRVGIRYSF</sequence>
<organism evidence="3 4">
    <name type="scientific">Shewanella intestini</name>
    <dbReference type="NCBI Taxonomy" id="2017544"/>
    <lineage>
        <taxon>Bacteria</taxon>
        <taxon>Pseudomonadati</taxon>
        <taxon>Pseudomonadota</taxon>
        <taxon>Gammaproteobacteria</taxon>
        <taxon>Alteromonadales</taxon>
        <taxon>Shewanellaceae</taxon>
        <taxon>Shewanella</taxon>
    </lineage>
</organism>
<dbReference type="RefSeq" id="WP_153665833.1">
    <property type="nucleotide sequence ID" value="NZ_JAAIKR010000016.1"/>
</dbReference>
<dbReference type="PANTHER" id="PTHR38105">
    <property type="entry name" value="OUTER MEMBRANE PROTEIN-RELATED-RELATED"/>
    <property type="match status" value="1"/>
</dbReference>
<proteinExistence type="predicted"/>
<keyword evidence="4" id="KW-1185">Reference proteome</keyword>
<reference evidence="3 4" key="1">
    <citation type="submission" date="2020-02" db="EMBL/GenBank/DDBJ databases">
        <title>Shewanella WXL01 sp. nov., a marine bacterium isolated from green algae in Luhuitou Fringing Reef (Northern South China Sea).</title>
        <authorList>
            <person name="Wang X."/>
        </authorList>
    </citation>
    <scope>NUCLEOTIDE SEQUENCE [LARGE SCALE GENOMIC DNA]</scope>
    <source>
        <strain evidence="3 4">MCCC 1A01895</strain>
    </source>
</reference>
<feature type="signal peptide" evidence="2">
    <location>
        <begin position="1"/>
        <end position="22"/>
    </location>
</feature>
<evidence type="ECO:0000313" key="4">
    <source>
        <dbReference type="Proteomes" id="UP000811844"/>
    </source>
</evidence>
<evidence type="ECO:0000256" key="2">
    <source>
        <dbReference type="SAM" id="SignalP"/>
    </source>
</evidence>
<name>A0ABS5I584_9GAMM</name>
<evidence type="ECO:0000313" key="3">
    <source>
        <dbReference type="EMBL" id="MBR9729174.1"/>
    </source>
</evidence>
<dbReference type="PANTHER" id="PTHR38105:SF5">
    <property type="entry name" value="OUTER MEMBRANE PROTEIN"/>
    <property type="match status" value="1"/>
</dbReference>
<dbReference type="SUPFAM" id="SSF56935">
    <property type="entry name" value="Porins"/>
    <property type="match status" value="1"/>
</dbReference>
<evidence type="ECO:0000256" key="1">
    <source>
        <dbReference type="ARBA" id="ARBA00022729"/>
    </source>
</evidence>